<evidence type="ECO:0000313" key="3">
    <source>
        <dbReference type="Proteomes" id="UP000306402"/>
    </source>
</evidence>
<feature type="domain" description="Glycoside hydrolase family 2 catalytic" evidence="1">
    <location>
        <begin position="96"/>
        <end position="220"/>
    </location>
</feature>
<sequence length="423" mass="48602">MIAVLPGCKSRTDSAHTQKVRIEKKDKKFTLYRNGKPFEIRGASGYSHFKTLKNCGGNTVRIWDTTGLQTILDSAVANDIAVVVGLPVRHSEDLAFYNDPEKVKKQYLAFSRLINRHKHNPAILMWCVGNELTFPVKFSYQPFYQAFNNLTDMIHRDDPNHPVTTTILNFNQKYIANMMLRCDIDLISFNIFGKLPQLRQDLEDFSWFWDGPYMLLEWGINGPWPGTEQTAWSAYLEDTSWKKAEIYRERYQRDMPLKDPRFLGASVFFWGNKQETTDTWFSLFDENGAASEVVGTMEYLWKGKMPATHYPDISFMLLDEKGGSDNIMLDPREVVSARIVMPESSGDFDKIQWKVCKEDWYKQNNENSTRRLPALPNVVVSEEGLQATVTAPAEEGPYRLFATVYADNGTYATCNTPFYVVGK</sequence>
<dbReference type="InterPro" id="IPR006103">
    <property type="entry name" value="Glyco_hydro_2_cat"/>
</dbReference>
<evidence type="ECO:0000259" key="1">
    <source>
        <dbReference type="Pfam" id="PF02836"/>
    </source>
</evidence>
<dbReference type="InterPro" id="IPR017853">
    <property type="entry name" value="GH"/>
</dbReference>
<dbReference type="GO" id="GO:0005975">
    <property type="term" value="P:carbohydrate metabolic process"/>
    <property type="evidence" value="ECO:0007669"/>
    <property type="project" value="InterPro"/>
</dbReference>
<dbReference type="EMBL" id="VCEJ01000008">
    <property type="protein sequence ID" value="TLU98328.1"/>
    <property type="molecule type" value="Genomic_DNA"/>
</dbReference>
<proteinExistence type="predicted"/>
<dbReference type="OrthoDB" id="9801077at2"/>
<accession>A0A5R9KQD3</accession>
<dbReference type="GO" id="GO:0004553">
    <property type="term" value="F:hydrolase activity, hydrolyzing O-glycosyl compounds"/>
    <property type="evidence" value="ECO:0007669"/>
    <property type="project" value="InterPro"/>
</dbReference>
<keyword evidence="3" id="KW-1185">Reference proteome</keyword>
<dbReference type="SUPFAM" id="SSF51445">
    <property type="entry name" value="(Trans)glycosidases"/>
    <property type="match status" value="1"/>
</dbReference>
<reference evidence="2 3" key="1">
    <citation type="submission" date="2019-05" db="EMBL/GenBank/DDBJ databases">
        <authorList>
            <person name="Qu J.-H."/>
        </authorList>
    </citation>
    <scope>NUCLEOTIDE SEQUENCE [LARGE SCALE GENOMIC DNA]</scope>
    <source>
        <strain evidence="2 3">T17</strain>
    </source>
</reference>
<gene>
    <name evidence="2" type="ORF">FEN17_25930</name>
</gene>
<comment type="caution">
    <text evidence="2">The sequence shown here is derived from an EMBL/GenBank/DDBJ whole genome shotgun (WGS) entry which is preliminary data.</text>
</comment>
<dbReference type="Gene3D" id="3.20.20.80">
    <property type="entry name" value="Glycosidases"/>
    <property type="match status" value="1"/>
</dbReference>
<organism evidence="2 3">
    <name type="scientific">Dyadobacter luticola</name>
    <dbReference type="NCBI Taxonomy" id="1979387"/>
    <lineage>
        <taxon>Bacteria</taxon>
        <taxon>Pseudomonadati</taxon>
        <taxon>Bacteroidota</taxon>
        <taxon>Cytophagia</taxon>
        <taxon>Cytophagales</taxon>
        <taxon>Spirosomataceae</taxon>
        <taxon>Dyadobacter</taxon>
    </lineage>
</organism>
<dbReference type="AlphaFoldDB" id="A0A5R9KQD3"/>
<evidence type="ECO:0000313" key="2">
    <source>
        <dbReference type="EMBL" id="TLU98328.1"/>
    </source>
</evidence>
<protein>
    <recommendedName>
        <fullName evidence="1">Glycoside hydrolase family 2 catalytic domain-containing protein</fullName>
    </recommendedName>
</protein>
<name>A0A5R9KQD3_9BACT</name>
<dbReference type="Proteomes" id="UP000306402">
    <property type="component" value="Unassembled WGS sequence"/>
</dbReference>
<dbReference type="Pfam" id="PF02836">
    <property type="entry name" value="Glyco_hydro_2_C"/>
    <property type="match status" value="1"/>
</dbReference>